<evidence type="ECO:0000313" key="6">
    <source>
        <dbReference type="Proteomes" id="UP001207742"/>
    </source>
</evidence>
<protein>
    <submittedName>
        <fullName evidence="5">Helix-turn-helix transcriptional regulator</fullName>
    </submittedName>
</protein>
<dbReference type="PANTHER" id="PTHR44688">
    <property type="entry name" value="DNA-BINDING TRANSCRIPTIONAL ACTIVATOR DEVR_DOSR"/>
    <property type="match status" value="1"/>
</dbReference>
<feature type="domain" description="HTH luxR-type" evidence="4">
    <location>
        <begin position="85"/>
        <end position="145"/>
    </location>
</feature>
<dbReference type="PANTHER" id="PTHR44688:SF16">
    <property type="entry name" value="DNA-BINDING TRANSCRIPTIONAL ACTIVATOR DEVR_DOSR"/>
    <property type="match status" value="1"/>
</dbReference>
<accession>A0ABT3IS42</accession>
<keyword evidence="6" id="KW-1185">Reference proteome</keyword>
<dbReference type="PROSITE" id="PS50043">
    <property type="entry name" value="HTH_LUXR_2"/>
    <property type="match status" value="1"/>
</dbReference>
<dbReference type="InterPro" id="IPR036388">
    <property type="entry name" value="WH-like_DNA-bd_sf"/>
</dbReference>
<dbReference type="InterPro" id="IPR000792">
    <property type="entry name" value="Tscrpt_reg_LuxR_C"/>
</dbReference>
<dbReference type="Gene3D" id="1.10.10.10">
    <property type="entry name" value="Winged helix-like DNA-binding domain superfamily/Winged helix DNA-binding domain"/>
    <property type="match status" value="1"/>
</dbReference>
<evidence type="ECO:0000256" key="2">
    <source>
        <dbReference type="ARBA" id="ARBA00023125"/>
    </source>
</evidence>
<evidence type="ECO:0000259" key="4">
    <source>
        <dbReference type="PROSITE" id="PS50043"/>
    </source>
</evidence>
<reference evidence="5 6" key="1">
    <citation type="submission" date="2022-10" db="EMBL/GenBank/DDBJ databases">
        <title>Chitinophaga nivalis PC15 sp. nov., isolated from Pyeongchang county, South Korea.</title>
        <authorList>
            <person name="Trinh H.N."/>
        </authorList>
    </citation>
    <scope>NUCLEOTIDE SEQUENCE [LARGE SCALE GENOMIC DNA]</scope>
    <source>
        <strain evidence="5 6">PC14</strain>
    </source>
</reference>
<dbReference type="SUPFAM" id="SSF46894">
    <property type="entry name" value="C-terminal effector domain of the bipartite response regulators"/>
    <property type="match status" value="1"/>
</dbReference>
<keyword evidence="2" id="KW-0238">DNA-binding</keyword>
<evidence type="ECO:0000256" key="1">
    <source>
        <dbReference type="ARBA" id="ARBA00023015"/>
    </source>
</evidence>
<dbReference type="RefSeq" id="WP_264733622.1">
    <property type="nucleotide sequence ID" value="NZ_JAPDNR010000001.1"/>
</dbReference>
<evidence type="ECO:0000256" key="3">
    <source>
        <dbReference type="ARBA" id="ARBA00023163"/>
    </source>
</evidence>
<sequence length="148" mass="17136">MHCGLNIKISSPSGQENREVVFFEPKEWNTDSERDLIARLQQLFLLLRAESHAIHILIKVETSDVIGTEITIRKKIQREQEICYPQLSAREIEILGLIMKGYTNQEIAIQLNISFETVRSHRKNILGKTGAKNTAALIHYYHQTFFEK</sequence>
<comment type="caution">
    <text evidence="5">The sequence shown here is derived from an EMBL/GenBank/DDBJ whole genome shotgun (WGS) entry which is preliminary data.</text>
</comment>
<organism evidence="5 6">
    <name type="scientific">Chitinophaga nivalis</name>
    <dbReference type="NCBI Taxonomy" id="2991709"/>
    <lineage>
        <taxon>Bacteria</taxon>
        <taxon>Pseudomonadati</taxon>
        <taxon>Bacteroidota</taxon>
        <taxon>Chitinophagia</taxon>
        <taxon>Chitinophagales</taxon>
        <taxon>Chitinophagaceae</taxon>
        <taxon>Chitinophaga</taxon>
    </lineage>
</organism>
<gene>
    <name evidence="5" type="ORF">OL497_23115</name>
</gene>
<dbReference type="CDD" id="cd06170">
    <property type="entry name" value="LuxR_C_like"/>
    <property type="match status" value="1"/>
</dbReference>
<dbReference type="SMART" id="SM00421">
    <property type="entry name" value="HTH_LUXR"/>
    <property type="match status" value="1"/>
</dbReference>
<proteinExistence type="predicted"/>
<dbReference type="Pfam" id="PF00196">
    <property type="entry name" value="GerE"/>
    <property type="match status" value="1"/>
</dbReference>
<dbReference type="PRINTS" id="PR00038">
    <property type="entry name" value="HTHLUXR"/>
</dbReference>
<name>A0ABT3IS42_9BACT</name>
<dbReference type="Proteomes" id="UP001207742">
    <property type="component" value="Unassembled WGS sequence"/>
</dbReference>
<evidence type="ECO:0000313" key="5">
    <source>
        <dbReference type="EMBL" id="MCW3486807.1"/>
    </source>
</evidence>
<keyword evidence="1" id="KW-0805">Transcription regulation</keyword>
<dbReference type="InterPro" id="IPR016032">
    <property type="entry name" value="Sig_transdc_resp-reg_C-effctor"/>
</dbReference>
<dbReference type="PROSITE" id="PS00622">
    <property type="entry name" value="HTH_LUXR_1"/>
    <property type="match status" value="1"/>
</dbReference>
<keyword evidence="3" id="KW-0804">Transcription</keyword>
<dbReference type="EMBL" id="JAPDNS010000002">
    <property type="protein sequence ID" value="MCW3486807.1"/>
    <property type="molecule type" value="Genomic_DNA"/>
</dbReference>